<keyword evidence="8" id="KW-1185">Reference proteome</keyword>
<dbReference type="GO" id="GO:0000981">
    <property type="term" value="F:DNA-binding transcription factor activity, RNA polymerase II-specific"/>
    <property type="evidence" value="ECO:0007669"/>
    <property type="project" value="InterPro"/>
</dbReference>
<evidence type="ECO:0000313" key="7">
    <source>
        <dbReference type="EMBL" id="PLB44424.1"/>
    </source>
</evidence>
<dbReference type="RefSeq" id="XP_024699726.1">
    <property type="nucleotide sequence ID" value="XM_024853762.1"/>
</dbReference>
<evidence type="ECO:0000313" key="8">
    <source>
        <dbReference type="Proteomes" id="UP000234275"/>
    </source>
</evidence>
<evidence type="ECO:0000259" key="6">
    <source>
        <dbReference type="PROSITE" id="PS50048"/>
    </source>
</evidence>
<dbReference type="AlphaFoldDB" id="A0A2I2FUX6"/>
<dbReference type="SUPFAM" id="SSF57701">
    <property type="entry name" value="Zn2/Cys6 DNA-binding domain"/>
    <property type="match status" value="1"/>
</dbReference>
<evidence type="ECO:0000256" key="3">
    <source>
        <dbReference type="ARBA" id="ARBA00023163"/>
    </source>
</evidence>
<comment type="caution">
    <text evidence="7">The sequence shown here is derived from an EMBL/GenBank/DDBJ whole genome shotgun (WGS) entry which is preliminary data.</text>
</comment>
<dbReference type="Pfam" id="PF00172">
    <property type="entry name" value="Zn_clus"/>
    <property type="match status" value="1"/>
</dbReference>
<dbReference type="GO" id="GO:0005634">
    <property type="term" value="C:nucleus"/>
    <property type="evidence" value="ECO:0007669"/>
    <property type="project" value="TreeGrafter"/>
</dbReference>
<accession>A0A2I2FUX6</accession>
<feature type="compositionally biased region" description="Polar residues" evidence="5">
    <location>
        <begin position="120"/>
        <end position="141"/>
    </location>
</feature>
<evidence type="ECO:0000256" key="4">
    <source>
        <dbReference type="ARBA" id="ARBA00023242"/>
    </source>
</evidence>
<dbReference type="PANTHER" id="PTHR37534:SF49">
    <property type="entry name" value="LYSINE BIOSYNTHESIS REGULATORY PROTEIN LYS14"/>
    <property type="match status" value="1"/>
</dbReference>
<dbReference type="Gene3D" id="4.10.240.10">
    <property type="entry name" value="Zn(2)-C6 fungal-type DNA-binding domain"/>
    <property type="match status" value="1"/>
</dbReference>
<keyword evidence="1" id="KW-0805">Transcription regulation</keyword>
<evidence type="ECO:0000256" key="5">
    <source>
        <dbReference type="SAM" id="MobiDB-lite"/>
    </source>
</evidence>
<dbReference type="EMBL" id="MSFO01000009">
    <property type="protein sequence ID" value="PLB44424.1"/>
    <property type="molecule type" value="Genomic_DNA"/>
</dbReference>
<sequence>MRPSTTLRRSRSVSGCLICRRREVKCTSRSSPCEKCSRLGLSCVASFQQNIRVWSVSGNLKPKNTSRTRGTKRKIHTTSVLGLLEEEAQAGQAASPGPVGNSPLESSIDESTEWLGISLNPDNSYHTTQREVSAVQSTSPTSDHDQESNPDLPVDVHEQPTSESLIDPWIACDALLPLPSPSSNPLEIDDSLSGLVNTLPGQNWDVVTWAQDMNRVPD</sequence>
<dbReference type="GO" id="GO:0008270">
    <property type="term" value="F:zinc ion binding"/>
    <property type="evidence" value="ECO:0007669"/>
    <property type="project" value="InterPro"/>
</dbReference>
<evidence type="ECO:0000256" key="2">
    <source>
        <dbReference type="ARBA" id="ARBA00023125"/>
    </source>
</evidence>
<keyword evidence="2" id="KW-0238">DNA-binding</keyword>
<organism evidence="7 8">
    <name type="scientific">Aspergillus steynii IBT 23096</name>
    <dbReference type="NCBI Taxonomy" id="1392250"/>
    <lineage>
        <taxon>Eukaryota</taxon>
        <taxon>Fungi</taxon>
        <taxon>Dikarya</taxon>
        <taxon>Ascomycota</taxon>
        <taxon>Pezizomycotina</taxon>
        <taxon>Eurotiomycetes</taxon>
        <taxon>Eurotiomycetidae</taxon>
        <taxon>Eurotiales</taxon>
        <taxon>Aspergillaceae</taxon>
        <taxon>Aspergillus</taxon>
        <taxon>Aspergillus subgen. Circumdati</taxon>
    </lineage>
</organism>
<dbReference type="InterPro" id="IPR036864">
    <property type="entry name" value="Zn2-C6_fun-type_DNA-bd_sf"/>
</dbReference>
<dbReference type="GO" id="GO:0045944">
    <property type="term" value="P:positive regulation of transcription by RNA polymerase II"/>
    <property type="evidence" value="ECO:0007669"/>
    <property type="project" value="TreeGrafter"/>
</dbReference>
<feature type="region of interest" description="Disordered" evidence="5">
    <location>
        <begin position="116"/>
        <end position="160"/>
    </location>
</feature>
<dbReference type="OrthoDB" id="648861at2759"/>
<evidence type="ECO:0000256" key="1">
    <source>
        <dbReference type="ARBA" id="ARBA00023015"/>
    </source>
</evidence>
<feature type="domain" description="Zn(2)-C6 fungal-type" evidence="6">
    <location>
        <begin position="15"/>
        <end position="45"/>
    </location>
</feature>
<proteinExistence type="predicted"/>
<protein>
    <recommendedName>
        <fullName evidence="6">Zn(2)-C6 fungal-type domain-containing protein</fullName>
    </recommendedName>
</protein>
<dbReference type="Proteomes" id="UP000234275">
    <property type="component" value="Unassembled WGS sequence"/>
</dbReference>
<dbReference type="GO" id="GO:0000976">
    <property type="term" value="F:transcription cis-regulatory region binding"/>
    <property type="evidence" value="ECO:0007669"/>
    <property type="project" value="TreeGrafter"/>
</dbReference>
<gene>
    <name evidence="7" type="ORF">P170DRAFT_480189</name>
</gene>
<dbReference type="GeneID" id="36561460"/>
<dbReference type="InterPro" id="IPR001138">
    <property type="entry name" value="Zn2Cys6_DnaBD"/>
</dbReference>
<keyword evidence="3" id="KW-0804">Transcription</keyword>
<dbReference type="VEuPathDB" id="FungiDB:P170DRAFT_480189"/>
<dbReference type="PROSITE" id="PS50048">
    <property type="entry name" value="ZN2_CY6_FUNGAL_2"/>
    <property type="match status" value="1"/>
</dbReference>
<dbReference type="PANTHER" id="PTHR37534">
    <property type="entry name" value="TRANSCRIPTIONAL ACTIVATOR PROTEIN UGA3"/>
    <property type="match status" value="1"/>
</dbReference>
<reference evidence="7 8" key="1">
    <citation type="submission" date="2016-12" db="EMBL/GenBank/DDBJ databases">
        <title>The genomes of Aspergillus section Nigri reveals drivers in fungal speciation.</title>
        <authorList>
            <consortium name="DOE Joint Genome Institute"/>
            <person name="Vesth T.C."/>
            <person name="Nybo J."/>
            <person name="Theobald S."/>
            <person name="Brandl J."/>
            <person name="Frisvad J.C."/>
            <person name="Nielsen K.F."/>
            <person name="Lyhne E.K."/>
            <person name="Kogle M.E."/>
            <person name="Kuo A."/>
            <person name="Riley R."/>
            <person name="Clum A."/>
            <person name="Nolan M."/>
            <person name="Lipzen A."/>
            <person name="Salamov A."/>
            <person name="Henrissat B."/>
            <person name="Wiebenga A."/>
            <person name="De Vries R.P."/>
            <person name="Grigoriev I.V."/>
            <person name="Mortensen U.H."/>
            <person name="Andersen M.R."/>
            <person name="Baker S.E."/>
        </authorList>
    </citation>
    <scope>NUCLEOTIDE SEQUENCE [LARGE SCALE GENOMIC DNA]</scope>
    <source>
        <strain evidence="7 8">IBT 23096</strain>
    </source>
</reference>
<feature type="region of interest" description="Disordered" evidence="5">
    <location>
        <begin position="88"/>
        <end position="107"/>
    </location>
</feature>
<keyword evidence="4" id="KW-0539">Nucleus</keyword>
<dbReference type="CDD" id="cd00067">
    <property type="entry name" value="GAL4"/>
    <property type="match status" value="1"/>
</dbReference>
<name>A0A2I2FUX6_9EURO</name>